<dbReference type="RefSeq" id="WP_304600666.1">
    <property type="nucleotide sequence ID" value="NZ_JAUQYP010000001.1"/>
</dbReference>
<reference evidence="2 3" key="1">
    <citation type="submission" date="2023-07" db="EMBL/GenBank/DDBJ databases">
        <title>Description of novel actinomycetes strains, isolated from tidal flat sediment.</title>
        <authorList>
            <person name="Lu C."/>
        </authorList>
    </citation>
    <scope>NUCLEOTIDE SEQUENCE [LARGE SCALE GENOMIC DNA]</scope>
    <source>
        <strain evidence="2 3">SYSU T00b441</strain>
    </source>
</reference>
<dbReference type="Pfam" id="PF10708">
    <property type="entry name" value="DUF2510"/>
    <property type="match status" value="1"/>
</dbReference>
<name>A0ABT9D823_9CELL</name>
<sequence length="86" mass="9828">MTTFAPGWYPDPSAPGQQRYWNGTAWAEATAPLAAPAPIPSPPKPVFVSGLTEGQRLKWKIILWCSLGMAWPWYWWKVRMSRRRIG</sequence>
<keyword evidence="3" id="KW-1185">Reference proteome</keyword>
<dbReference type="InterPro" id="IPR018929">
    <property type="entry name" value="DUF2510"/>
</dbReference>
<proteinExistence type="predicted"/>
<dbReference type="EMBL" id="JAUQYP010000001">
    <property type="protein sequence ID" value="MDO8107029.1"/>
    <property type="molecule type" value="Genomic_DNA"/>
</dbReference>
<gene>
    <name evidence="2" type="ORF">Q6348_07430</name>
</gene>
<organism evidence="2 3">
    <name type="scientific">Actinotalea lenta</name>
    <dbReference type="NCBI Taxonomy" id="3064654"/>
    <lineage>
        <taxon>Bacteria</taxon>
        <taxon>Bacillati</taxon>
        <taxon>Actinomycetota</taxon>
        <taxon>Actinomycetes</taxon>
        <taxon>Micrococcales</taxon>
        <taxon>Cellulomonadaceae</taxon>
        <taxon>Actinotalea</taxon>
    </lineage>
</organism>
<evidence type="ECO:0000313" key="2">
    <source>
        <dbReference type="EMBL" id="MDO8107029.1"/>
    </source>
</evidence>
<dbReference type="Proteomes" id="UP001232536">
    <property type="component" value="Unassembled WGS sequence"/>
</dbReference>
<evidence type="ECO:0000313" key="3">
    <source>
        <dbReference type="Proteomes" id="UP001232536"/>
    </source>
</evidence>
<accession>A0ABT9D823</accession>
<protein>
    <submittedName>
        <fullName evidence="2">DUF2510 domain-containing protein</fullName>
    </submittedName>
</protein>
<evidence type="ECO:0000259" key="1">
    <source>
        <dbReference type="Pfam" id="PF10708"/>
    </source>
</evidence>
<comment type="caution">
    <text evidence="2">The sequence shown here is derived from an EMBL/GenBank/DDBJ whole genome shotgun (WGS) entry which is preliminary data.</text>
</comment>
<feature type="domain" description="DUF2510" evidence="1">
    <location>
        <begin position="6"/>
        <end position="38"/>
    </location>
</feature>